<evidence type="ECO:0000259" key="12">
    <source>
        <dbReference type="PROSITE" id="PS50929"/>
    </source>
</evidence>
<feature type="transmembrane region" description="Helical" evidence="10">
    <location>
        <begin position="74"/>
        <end position="95"/>
    </location>
</feature>
<keyword evidence="8 10" id="KW-0472">Membrane</keyword>
<dbReference type="PROSITE" id="PS00211">
    <property type="entry name" value="ABC_TRANSPORTER_1"/>
    <property type="match status" value="1"/>
</dbReference>
<feature type="transmembrane region" description="Helical" evidence="10">
    <location>
        <begin position="149"/>
        <end position="167"/>
    </location>
</feature>
<organism evidence="13 14">
    <name type="scientific">Labedaea rhizosphaerae</name>
    <dbReference type="NCBI Taxonomy" id="598644"/>
    <lineage>
        <taxon>Bacteria</taxon>
        <taxon>Bacillati</taxon>
        <taxon>Actinomycetota</taxon>
        <taxon>Actinomycetes</taxon>
        <taxon>Pseudonocardiales</taxon>
        <taxon>Pseudonocardiaceae</taxon>
        <taxon>Labedaea</taxon>
    </lineage>
</organism>
<keyword evidence="2" id="KW-0813">Transport</keyword>
<evidence type="ECO:0000256" key="8">
    <source>
        <dbReference type="ARBA" id="ARBA00023136"/>
    </source>
</evidence>
<keyword evidence="5" id="KW-0547">Nucleotide-binding</keyword>
<dbReference type="GO" id="GO:0005886">
    <property type="term" value="C:plasma membrane"/>
    <property type="evidence" value="ECO:0007669"/>
    <property type="project" value="UniProtKB-SubCell"/>
</dbReference>
<evidence type="ECO:0000256" key="9">
    <source>
        <dbReference type="ARBA" id="ARBA00061644"/>
    </source>
</evidence>
<dbReference type="InterPro" id="IPR003593">
    <property type="entry name" value="AAA+_ATPase"/>
</dbReference>
<feature type="domain" description="ABC transmembrane type-1" evidence="12">
    <location>
        <begin position="41"/>
        <end position="319"/>
    </location>
</feature>
<evidence type="ECO:0000256" key="6">
    <source>
        <dbReference type="ARBA" id="ARBA00022840"/>
    </source>
</evidence>
<dbReference type="SMART" id="SM00382">
    <property type="entry name" value="AAA"/>
    <property type="match status" value="1"/>
</dbReference>
<dbReference type="InterPro" id="IPR003439">
    <property type="entry name" value="ABC_transporter-like_ATP-bd"/>
</dbReference>
<dbReference type="PROSITE" id="PS50893">
    <property type="entry name" value="ABC_TRANSPORTER_2"/>
    <property type="match status" value="1"/>
</dbReference>
<protein>
    <submittedName>
        <fullName evidence="13">ATP-binding cassette subfamily B protein</fullName>
    </submittedName>
</protein>
<keyword evidence="7 10" id="KW-1133">Transmembrane helix</keyword>
<dbReference type="Gene3D" id="1.20.1560.10">
    <property type="entry name" value="ABC transporter type 1, transmembrane domain"/>
    <property type="match status" value="1"/>
</dbReference>
<gene>
    <name evidence="13" type="ORF">EV186_1031177</name>
</gene>
<evidence type="ECO:0000256" key="3">
    <source>
        <dbReference type="ARBA" id="ARBA00022475"/>
    </source>
</evidence>
<dbReference type="PROSITE" id="PS50929">
    <property type="entry name" value="ABC_TM1F"/>
    <property type="match status" value="1"/>
</dbReference>
<keyword evidence="6 13" id="KW-0067">ATP-binding</keyword>
<comment type="similarity">
    <text evidence="9">Belongs to the ABC transporter superfamily. Lipid exporter (TC 3.A.1.106) family.</text>
</comment>
<dbReference type="InterPro" id="IPR039421">
    <property type="entry name" value="Type_1_exporter"/>
</dbReference>
<dbReference type="SUPFAM" id="SSF90123">
    <property type="entry name" value="ABC transporter transmembrane region"/>
    <property type="match status" value="1"/>
</dbReference>
<evidence type="ECO:0000256" key="2">
    <source>
        <dbReference type="ARBA" id="ARBA00022448"/>
    </source>
</evidence>
<dbReference type="FunFam" id="3.40.50.300:FF:000299">
    <property type="entry name" value="ABC transporter ATP-binding protein/permease"/>
    <property type="match status" value="1"/>
</dbReference>
<evidence type="ECO:0000256" key="4">
    <source>
        <dbReference type="ARBA" id="ARBA00022692"/>
    </source>
</evidence>
<sequence>MKHVEGGGVASSLRAVSGIGPALRLAVRSCPWWLAANTATTLANAALPVASVWFLKSLLDALTSGHLHGFPPAAVGLVLASLAAAVLPALSTYLHNEVERAIGRRAQSDLYLATARLSGLARLEDPAFHDRLQLAQTAGRSSPSQAVDGILGTGQLVLTLTGFVAVLVSVNPVVAGVALVGLAPALVAEIALSRKRAGMLWAINPHQRREQFYAQLQTSIPAAKEFRLLGLSELFRQRMLRERRVADAQQRRVDGRELVTQLGLGLLSMVVLCGALVWALGAAVRGEISVGGISAFVAAMTGMQSTLGSLVARISLAYHVLLMYDHYRAVLATRSDLPVAPAPAPIGPLREGITLRDVWFRYAPDQDWVLRGVDLTIPHGRTVALVGLNGAGKSTLVKLLCRLYDPSRGSVSWDGKDLRDVSVDELRARIGVLFQDYMSYELSAAENIGLGDVASMSDRPRIHAAATRAGIAPVVEELPHGYDTMLSKSFKDDESAGALLSGGQWQRLALARTYLRDRRDLLILDEPSSGLDAQAEAEIQSGLRRHRAGATSVLISHRLGTVREADVIVVLRDGRIAEQGDHAELLAADGEYARLFRLQAAGYEAAR</sequence>
<dbReference type="InterPro" id="IPR011527">
    <property type="entry name" value="ABC1_TM_dom"/>
</dbReference>
<name>A0A4R6SGE7_LABRH</name>
<feature type="domain" description="ABC transporter" evidence="11">
    <location>
        <begin position="353"/>
        <end position="598"/>
    </location>
</feature>
<feature type="transmembrane region" description="Helical" evidence="10">
    <location>
        <begin position="32"/>
        <end position="54"/>
    </location>
</feature>
<evidence type="ECO:0000259" key="11">
    <source>
        <dbReference type="PROSITE" id="PS50893"/>
    </source>
</evidence>
<evidence type="ECO:0000313" key="14">
    <source>
        <dbReference type="Proteomes" id="UP000295444"/>
    </source>
</evidence>
<evidence type="ECO:0000256" key="10">
    <source>
        <dbReference type="SAM" id="Phobius"/>
    </source>
</evidence>
<keyword evidence="3" id="KW-1003">Cell membrane</keyword>
<comment type="subcellular location">
    <subcellularLocation>
        <location evidence="1">Cell membrane</location>
        <topology evidence="1">Multi-pass membrane protein</topology>
    </subcellularLocation>
</comment>
<dbReference type="EMBL" id="SNXZ01000003">
    <property type="protein sequence ID" value="TDP98196.1"/>
    <property type="molecule type" value="Genomic_DNA"/>
</dbReference>
<dbReference type="Pfam" id="PF00005">
    <property type="entry name" value="ABC_tran"/>
    <property type="match status" value="1"/>
</dbReference>
<accession>A0A4R6SGE7</accession>
<dbReference type="RefSeq" id="WP_133851281.1">
    <property type="nucleotide sequence ID" value="NZ_SNXZ01000003.1"/>
</dbReference>
<feature type="transmembrane region" description="Helical" evidence="10">
    <location>
        <begin position="258"/>
        <end position="281"/>
    </location>
</feature>
<dbReference type="InterPro" id="IPR027417">
    <property type="entry name" value="P-loop_NTPase"/>
</dbReference>
<dbReference type="SUPFAM" id="SSF52540">
    <property type="entry name" value="P-loop containing nucleoside triphosphate hydrolases"/>
    <property type="match status" value="1"/>
</dbReference>
<dbReference type="AlphaFoldDB" id="A0A4R6SGE7"/>
<dbReference type="InterPro" id="IPR017871">
    <property type="entry name" value="ABC_transporter-like_CS"/>
</dbReference>
<dbReference type="Proteomes" id="UP000295444">
    <property type="component" value="Unassembled WGS sequence"/>
</dbReference>
<dbReference type="Gene3D" id="3.40.50.300">
    <property type="entry name" value="P-loop containing nucleotide triphosphate hydrolases"/>
    <property type="match status" value="1"/>
</dbReference>
<keyword evidence="4 10" id="KW-0812">Transmembrane</keyword>
<evidence type="ECO:0000256" key="5">
    <source>
        <dbReference type="ARBA" id="ARBA00022741"/>
    </source>
</evidence>
<evidence type="ECO:0000256" key="1">
    <source>
        <dbReference type="ARBA" id="ARBA00004651"/>
    </source>
</evidence>
<feature type="transmembrane region" description="Helical" evidence="10">
    <location>
        <begin position="173"/>
        <end position="192"/>
    </location>
</feature>
<dbReference type="PANTHER" id="PTHR43394">
    <property type="entry name" value="ATP-DEPENDENT PERMEASE MDL1, MITOCHONDRIAL"/>
    <property type="match status" value="1"/>
</dbReference>
<dbReference type="GO" id="GO:0005524">
    <property type="term" value="F:ATP binding"/>
    <property type="evidence" value="ECO:0007669"/>
    <property type="project" value="UniProtKB-KW"/>
</dbReference>
<dbReference type="GO" id="GO:0016887">
    <property type="term" value="F:ATP hydrolysis activity"/>
    <property type="evidence" value="ECO:0007669"/>
    <property type="project" value="InterPro"/>
</dbReference>
<proteinExistence type="inferred from homology"/>
<keyword evidence="14" id="KW-1185">Reference proteome</keyword>
<dbReference type="OrthoDB" id="9806127at2"/>
<dbReference type="PANTHER" id="PTHR43394:SF1">
    <property type="entry name" value="ATP-BINDING CASSETTE SUB-FAMILY B MEMBER 10, MITOCHONDRIAL"/>
    <property type="match status" value="1"/>
</dbReference>
<comment type="caution">
    <text evidence="13">The sequence shown here is derived from an EMBL/GenBank/DDBJ whole genome shotgun (WGS) entry which is preliminary data.</text>
</comment>
<evidence type="ECO:0000256" key="7">
    <source>
        <dbReference type="ARBA" id="ARBA00022989"/>
    </source>
</evidence>
<evidence type="ECO:0000313" key="13">
    <source>
        <dbReference type="EMBL" id="TDP98196.1"/>
    </source>
</evidence>
<reference evidence="13 14" key="1">
    <citation type="submission" date="2019-03" db="EMBL/GenBank/DDBJ databases">
        <title>Genomic Encyclopedia of Type Strains, Phase IV (KMG-IV): sequencing the most valuable type-strain genomes for metagenomic binning, comparative biology and taxonomic classification.</title>
        <authorList>
            <person name="Goeker M."/>
        </authorList>
    </citation>
    <scope>NUCLEOTIDE SEQUENCE [LARGE SCALE GENOMIC DNA]</scope>
    <source>
        <strain evidence="13 14">DSM 45361</strain>
    </source>
</reference>
<dbReference type="InterPro" id="IPR036640">
    <property type="entry name" value="ABC1_TM_sf"/>
</dbReference>
<dbReference type="GO" id="GO:0015421">
    <property type="term" value="F:ABC-type oligopeptide transporter activity"/>
    <property type="evidence" value="ECO:0007669"/>
    <property type="project" value="TreeGrafter"/>
</dbReference>